<proteinExistence type="predicted"/>
<evidence type="ECO:0000313" key="2">
    <source>
        <dbReference type="Proteomes" id="UP000327167"/>
    </source>
</evidence>
<dbReference type="Proteomes" id="UP000327167">
    <property type="component" value="Unassembled WGS sequence"/>
</dbReference>
<gene>
    <name evidence="1" type="ORF">PS655_06023</name>
</gene>
<evidence type="ECO:0000313" key="1">
    <source>
        <dbReference type="EMBL" id="VVN47883.1"/>
    </source>
</evidence>
<protein>
    <submittedName>
        <fullName evidence="1">Uncharacterized protein</fullName>
    </submittedName>
</protein>
<accession>A0A5E6Y337</accession>
<reference evidence="1 2" key="1">
    <citation type="submission" date="2019-09" db="EMBL/GenBank/DDBJ databases">
        <authorList>
            <person name="Chandra G."/>
            <person name="Truman W A."/>
        </authorList>
    </citation>
    <scope>NUCLEOTIDE SEQUENCE [LARGE SCALE GENOMIC DNA]</scope>
    <source>
        <strain evidence="1">PS655</strain>
    </source>
</reference>
<dbReference type="RefSeq" id="WP_150652993.1">
    <property type="nucleotide sequence ID" value="NZ_CABVHJ010000042.1"/>
</dbReference>
<sequence length="89" mass="10080">MSSLKNNNLLAQLLEGKMPSTVLNLMLEADPELDKYVLANAFLEELDRLDSKILPVIWKWKSAKSIRGISDQQLDEAILAQMRMAGYMV</sequence>
<organism evidence="1 2">
    <name type="scientific">Pseudomonas fluorescens</name>
    <dbReference type="NCBI Taxonomy" id="294"/>
    <lineage>
        <taxon>Bacteria</taxon>
        <taxon>Pseudomonadati</taxon>
        <taxon>Pseudomonadota</taxon>
        <taxon>Gammaproteobacteria</taxon>
        <taxon>Pseudomonadales</taxon>
        <taxon>Pseudomonadaceae</taxon>
        <taxon>Pseudomonas</taxon>
    </lineage>
</organism>
<dbReference type="EMBL" id="CABVHJ010000042">
    <property type="protein sequence ID" value="VVN47883.1"/>
    <property type="molecule type" value="Genomic_DNA"/>
</dbReference>
<name>A0A5E6Y337_PSEFL</name>
<dbReference type="AlphaFoldDB" id="A0A5E6Y337"/>